<feature type="domain" description="S-adenosylmethionine-dependent methyltransferase" evidence="7">
    <location>
        <begin position="161"/>
        <end position="363"/>
    </location>
</feature>
<accession>A0A2Z6B1U5</accession>
<dbReference type="CDD" id="cd02440">
    <property type="entry name" value="AdoMet_MTases"/>
    <property type="match status" value="1"/>
</dbReference>
<evidence type="ECO:0000256" key="3">
    <source>
        <dbReference type="ARBA" id="ARBA00022603"/>
    </source>
</evidence>
<dbReference type="Proteomes" id="UP000269883">
    <property type="component" value="Chromosome"/>
</dbReference>
<evidence type="ECO:0000259" key="7">
    <source>
        <dbReference type="Pfam" id="PF10672"/>
    </source>
</evidence>
<evidence type="ECO:0000313" key="9">
    <source>
        <dbReference type="EMBL" id="BBD09366.1"/>
    </source>
</evidence>
<proteinExistence type="inferred from homology"/>
<dbReference type="GO" id="GO:0005737">
    <property type="term" value="C:cytoplasm"/>
    <property type="evidence" value="ECO:0007669"/>
    <property type="project" value="UniProtKB-SubCell"/>
</dbReference>
<dbReference type="Gene3D" id="3.40.50.150">
    <property type="entry name" value="Vaccinia Virus protein VP39"/>
    <property type="match status" value="1"/>
</dbReference>
<evidence type="ECO:0000256" key="2">
    <source>
        <dbReference type="ARBA" id="ARBA00022490"/>
    </source>
</evidence>
<dbReference type="InterPro" id="IPR041532">
    <property type="entry name" value="RlmI-like_PUA"/>
</dbReference>
<evidence type="ECO:0000259" key="8">
    <source>
        <dbReference type="Pfam" id="PF17785"/>
    </source>
</evidence>
<sequence>MLRRHPWIFSGAVQKVEGSPKIGETVDVVSASGGWLASAAYSPESQIQARVWTFDRKTTADSEFFRARIGDCIAARRTQGLDIPEGACRLIGAESDGLPGVVVDRYGDWLSGQFMSAGAERHKGDIAAAMLELTGCKGFWDRSDSDIRAKEGLVPHSGLLLGDEPPEFVEIDERPARFLVDIRNGHKTGYYLDQRDNRRAVGAHCQGQDVLNCFSYTGGFGVTALLGGAASCLNLDVSAPALDLARRNVELNGLSGENVEYRVADVFAALREYRDENRTFDVIVLDPPKFVESRNQLQQACRGYKDINLSALRLLRPGGLLFTFSCSGLISDDLFQKVVAGAALDAGRDARIVRRFTQAPDHPVALNFPEGSYLKGLLVQVM</sequence>
<reference evidence="9 10" key="1">
    <citation type="journal article" date="2018" name="Sci. Adv.">
        <title>Multi-heme cytochromes provide a pathway for survival in energy-limited environments.</title>
        <authorList>
            <person name="Deng X."/>
            <person name="Dohmae N."/>
            <person name="Nealson K.H."/>
            <person name="Hashimoto K."/>
            <person name="Okamoto A."/>
        </authorList>
    </citation>
    <scope>NUCLEOTIDE SEQUENCE [LARGE SCALE GENOMIC DNA]</scope>
    <source>
        <strain evidence="9 10">IS5</strain>
    </source>
</reference>
<evidence type="ECO:0000256" key="1">
    <source>
        <dbReference type="ARBA" id="ARBA00004496"/>
    </source>
</evidence>
<dbReference type="PANTHER" id="PTHR42873">
    <property type="entry name" value="RIBOSOMAL RNA LARGE SUBUNIT METHYLTRANSFERASE"/>
    <property type="match status" value="1"/>
</dbReference>
<organism evidence="9 10">
    <name type="scientific">Desulfovibrio ferrophilus</name>
    <dbReference type="NCBI Taxonomy" id="241368"/>
    <lineage>
        <taxon>Bacteria</taxon>
        <taxon>Pseudomonadati</taxon>
        <taxon>Thermodesulfobacteriota</taxon>
        <taxon>Desulfovibrionia</taxon>
        <taxon>Desulfovibrionales</taxon>
        <taxon>Desulfovibrionaceae</taxon>
        <taxon>Desulfovibrio</taxon>
    </lineage>
</organism>
<dbReference type="SUPFAM" id="SSF88697">
    <property type="entry name" value="PUA domain-like"/>
    <property type="match status" value="1"/>
</dbReference>
<dbReference type="CDD" id="cd11572">
    <property type="entry name" value="RlmI_M_like"/>
    <property type="match status" value="1"/>
</dbReference>
<dbReference type="Gene3D" id="2.30.130.10">
    <property type="entry name" value="PUA domain"/>
    <property type="match status" value="1"/>
</dbReference>
<dbReference type="EMBL" id="AP017378">
    <property type="protein sequence ID" value="BBD09366.1"/>
    <property type="molecule type" value="Genomic_DNA"/>
</dbReference>
<dbReference type="KEGG" id="dfl:DFE_2640"/>
<dbReference type="InterPro" id="IPR036974">
    <property type="entry name" value="PUA_sf"/>
</dbReference>
<keyword evidence="10" id="KW-1185">Reference proteome</keyword>
<protein>
    <submittedName>
        <fullName evidence="9">Ribosomal RNA large subunit methyltransferase I</fullName>
    </submittedName>
</protein>
<comment type="subcellular location">
    <subcellularLocation>
        <location evidence="1">Cytoplasm</location>
    </subcellularLocation>
</comment>
<evidence type="ECO:0000256" key="5">
    <source>
        <dbReference type="ARBA" id="ARBA00022691"/>
    </source>
</evidence>
<dbReference type="GO" id="GO:0032259">
    <property type="term" value="P:methylation"/>
    <property type="evidence" value="ECO:0007669"/>
    <property type="project" value="UniProtKB-KW"/>
</dbReference>
<keyword evidence="5" id="KW-0949">S-adenosyl-L-methionine</keyword>
<keyword evidence="2" id="KW-0963">Cytoplasm</keyword>
<dbReference type="AlphaFoldDB" id="A0A2Z6B1U5"/>
<dbReference type="Pfam" id="PF10672">
    <property type="entry name" value="Methyltrans_SAM"/>
    <property type="match status" value="1"/>
</dbReference>
<keyword evidence="3 9" id="KW-0489">Methyltransferase</keyword>
<evidence type="ECO:0000256" key="6">
    <source>
        <dbReference type="ARBA" id="ARBA00038091"/>
    </source>
</evidence>
<dbReference type="PANTHER" id="PTHR42873:SF1">
    <property type="entry name" value="S-ADENOSYLMETHIONINE-DEPENDENT METHYLTRANSFERASE DOMAIN-CONTAINING PROTEIN"/>
    <property type="match status" value="1"/>
</dbReference>
<dbReference type="InterPro" id="IPR029063">
    <property type="entry name" value="SAM-dependent_MTases_sf"/>
</dbReference>
<dbReference type="InterPro" id="IPR015947">
    <property type="entry name" value="PUA-like_sf"/>
</dbReference>
<gene>
    <name evidence="9" type="primary">rlmI</name>
    <name evidence="9" type="ORF">DFE_2640</name>
</gene>
<keyword evidence="4 9" id="KW-0808">Transferase</keyword>
<comment type="similarity">
    <text evidence="6">Belongs to the methyltransferase superfamily. RlmI family.</text>
</comment>
<dbReference type="InterPro" id="IPR019614">
    <property type="entry name" value="SAM-dep_methyl-trfase"/>
</dbReference>
<dbReference type="PROSITE" id="PS50890">
    <property type="entry name" value="PUA"/>
    <property type="match status" value="1"/>
</dbReference>
<name>A0A2Z6B1U5_9BACT</name>
<dbReference type="GO" id="GO:0003723">
    <property type="term" value="F:RNA binding"/>
    <property type="evidence" value="ECO:0007669"/>
    <property type="project" value="InterPro"/>
</dbReference>
<evidence type="ECO:0000256" key="4">
    <source>
        <dbReference type="ARBA" id="ARBA00022679"/>
    </source>
</evidence>
<dbReference type="CDD" id="cd21153">
    <property type="entry name" value="PUA_RlmI"/>
    <property type="match status" value="1"/>
</dbReference>
<dbReference type="GO" id="GO:0008168">
    <property type="term" value="F:methyltransferase activity"/>
    <property type="evidence" value="ECO:0007669"/>
    <property type="project" value="UniProtKB-KW"/>
</dbReference>
<feature type="domain" description="RlmI-like PUA" evidence="8">
    <location>
        <begin position="2"/>
        <end position="54"/>
    </location>
</feature>
<evidence type="ECO:0000313" key="10">
    <source>
        <dbReference type="Proteomes" id="UP000269883"/>
    </source>
</evidence>
<dbReference type="Pfam" id="PF17785">
    <property type="entry name" value="PUA_3"/>
    <property type="match status" value="1"/>
</dbReference>
<dbReference type="SUPFAM" id="SSF53335">
    <property type="entry name" value="S-adenosyl-L-methionine-dependent methyltransferases"/>
    <property type="match status" value="1"/>
</dbReference>
<dbReference type="Gene3D" id="3.30.750.80">
    <property type="entry name" value="RNA methyltransferase domain (HRMD) like"/>
    <property type="match status" value="1"/>
</dbReference>